<dbReference type="InterPro" id="IPR029016">
    <property type="entry name" value="GAF-like_dom_sf"/>
</dbReference>
<dbReference type="SMART" id="SM00065">
    <property type="entry name" value="GAF"/>
    <property type="match status" value="2"/>
</dbReference>
<dbReference type="InterPro" id="IPR043128">
    <property type="entry name" value="Rev_trsase/Diguanyl_cyclase"/>
</dbReference>
<organism evidence="3 4">
    <name type="scientific">Cognatiluteimonas sedimenti</name>
    <dbReference type="NCBI Taxonomy" id="2927791"/>
    <lineage>
        <taxon>Bacteria</taxon>
        <taxon>Pseudomonadati</taxon>
        <taxon>Pseudomonadota</taxon>
        <taxon>Gammaproteobacteria</taxon>
        <taxon>Lysobacterales</taxon>
        <taxon>Lysobacteraceae</taxon>
        <taxon>Cognatiluteimonas</taxon>
    </lineage>
</organism>
<dbReference type="NCBIfam" id="TIGR00254">
    <property type="entry name" value="GGDEF"/>
    <property type="match status" value="1"/>
</dbReference>
<dbReference type="InterPro" id="IPR029787">
    <property type="entry name" value="Nucleotide_cyclase"/>
</dbReference>
<dbReference type="InterPro" id="IPR050706">
    <property type="entry name" value="Cyclic-di-GMP_PDE-like"/>
</dbReference>
<sequence length="971" mass="106158">MSRGNSSADVVEVAGTAAAAPTLDSLAGALTDTLPTGSFVVVRWQGADGDGVSAAAGASMRLRAHAEAILDGRRPPLSATEINESWDERGTRIALAARLAEALPPASRAAWVALARRTVAATLASEHAQARIESLQKSQRLQQALYEIADLAGSGLEMQEMLGRIHAVVGGLMYAENFYIVLYDDVRESVRFLYFADRLDPYVAEPEVAISLDEMPNSLTAALLRHGHPLLGPSARLRHEMGVHLDIEHGPDSADWLGVPMRRDDRVSGAIVVQSYDHPASYSDEDRALLEYVAQHILTALDRKHAQVELERRVDERTLELQQANLVLQAEIVERQRAEKLQRALYRITELSVTAGSLEHFYADVHEVVGELLYARNFYIALLTPDGEQIEFPYSVDERDSTRVTRKIGKGLTEYVITHGVALLADRARIAELEAVGDVRSHGALAHCWLGVPLSRENTVVGAIAVQSYTSDIAFTPSDQELLTFVAHHIGGGLGRKRAQEHLKAAHSELEFRVEARTQELAGANRELRAQIGERVRAEQRLTHQARHDALTGLPNRPQLLERLDAAIERARGSASGAFAVLFLDLDRFKLINDSIGHAAGDEMLVEIGRRIAGVLGDDGVVARFGGDEFAILAEGVADGPASIALATRILEALGKPLWLGGRELFPSASIGIAQWQPRYRLGEELLRDADAAMYRAKAEGRDRSALFDEAMRAHAIRLLDLEADLRRAIMGDAFVPHFQPIVRLADGVVVGHEALLRWNHDLHGALPPGEFIGVGEDSGLIEQVDWLIYERVIAWLRDQRDGYVSINVSPRHFRSDDFAERLLRMLDAAGADPHRLRIEITEVALLDDAPRALRMLNTLRGRGVLALLDDFGTGFSALSYLHRFPIQSLKIDRSFVSGLDGETRAESLALVRAILALAGTLGIDTIGEGIETPAQRDILVELGCPFGQGYLYGHPAPVVPPAGTTQPAQA</sequence>
<dbReference type="PANTHER" id="PTHR33121">
    <property type="entry name" value="CYCLIC DI-GMP PHOSPHODIESTERASE PDEF"/>
    <property type="match status" value="1"/>
</dbReference>
<dbReference type="PROSITE" id="PS50887">
    <property type="entry name" value="GGDEF"/>
    <property type="match status" value="1"/>
</dbReference>
<dbReference type="InterPro" id="IPR003018">
    <property type="entry name" value="GAF"/>
</dbReference>
<name>A0ABT0A097_9GAMM</name>
<protein>
    <submittedName>
        <fullName evidence="3">EAL domain-containing protein</fullName>
    </submittedName>
</protein>
<dbReference type="SMART" id="SM00052">
    <property type="entry name" value="EAL"/>
    <property type="match status" value="1"/>
</dbReference>
<keyword evidence="4" id="KW-1185">Reference proteome</keyword>
<accession>A0ABT0A097</accession>
<dbReference type="SUPFAM" id="SSF55073">
    <property type="entry name" value="Nucleotide cyclase"/>
    <property type="match status" value="1"/>
</dbReference>
<evidence type="ECO:0000259" key="2">
    <source>
        <dbReference type="PROSITE" id="PS50887"/>
    </source>
</evidence>
<dbReference type="Pfam" id="PF00990">
    <property type="entry name" value="GGDEF"/>
    <property type="match status" value="1"/>
</dbReference>
<feature type="domain" description="GGDEF" evidence="2">
    <location>
        <begin position="577"/>
        <end position="710"/>
    </location>
</feature>
<dbReference type="Gene3D" id="3.30.450.40">
    <property type="match status" value="2"/>
</dbReference>
<dbReference type="Proteomes" id="UP001165423">
    <property type="component" value="Unassembled WGS sequence"/>
</dbReference>
<dbReference type="Pfam" id="PF13185">
    <property type="entry name" value="GAF_2"/>
    <property type="match status" value="2"/>
</dbReference>
<dbReference type="PROSITE" id="PS50883">
    <property type="entry name" value="EAL"/>
    <property type="match status" value="1"/>
</dbReference>
<feature type="domain" description="EAL" evidence="1">
    <location>
        <begin position="719"/>
        <end position="970"/>
    </location>
</feature>
<reference evidence="3 4" key="1">
    <citation type="submission" date="2022-03" db="EMBL/GenBank/DDBJ databases">
        <title>Luteimonas soily sp. nov., a novel bacterium isolated from the soil.</title>
        <authorList>
            <person name="Zhang X."/>
        </authorList>
    </citation>
    <scope>NUCLEOTIDE SEQUENCE [LARGE SCALE GENOMIC DNA]</scope>
    <source>
        <strain evidence="3 4">50</strain>
    </source>
</reference>
<dbReference type="InterPro" id="IPR000160">
    <property type="entry name" value="GGDEF_dom"/>
</dbReference>
<evidence type="ECO:0000259" key="1">
    <source>
        <dbReference type="PROSITE" id="PS50883"/>
    </source>
</evidence>
<dbReference type="SMART" id="SM00267">
    <property type="entry name" value="GGDEF"/>
    <property type="match status" value="1"/>
</dbReference>
<proteinExistence type="predicted"/>
<gene>
    <name evidence="3" type="ORF">MQC88_00235</name>
</gene>
<dbReference type="CDD" id="cd01949">
    <property type="entry name" value="GGDEF"/>
    <property type="match status" value="1"/>
</dbReference>
<dbReference type="SUPFAM" id="SSF55781">
    <property type="entry name" value="GAF domain-like"/>
    <property type="match status" value="2"/>
</dbReference>
<dbReference type="EMBL" id="JALGCL010000001">
    <property type="protein sequence ID" value="MCJ0824401.1"/>
    <property type="molecule type" value="Genomic_DNA"/>
</dbReference>
<dbReference type="InterPro" id="IPR001633">
    <property type="entry name" value="EAL_dom"/>
</dbReference>
<dbReference type="Gene3D" id="3.20.20.450">
    <property type="entry name" value="EAL domain"/>
    <property type="match status" value="1"/>
</dbReference>
<dbReference type="CDD" id="cd01948">
    <property type="entry name" value="EAL"/>
    <property type="match status" value="1"/>
</dbReference>
<dbReference type="Pfam" id="PF00563">
    <property type="entry name" value="EAL"/>
    <property type="match status" value="1"/>
</dbReference>
<evidence type="ECO:0000313" key="4">
    <source>
        <dbReference type="Proteomes" id="UP001165423"/>
    </source>
</evidence>
<dbReference type="Gene3D" id="3.30.70.270">
    <property type="match status" value="1"/>
</dbReference>
<dbReference type="RefSeq" id="WP_243318112.1">
    <property type="nucleotide sequence ID" value="NZ_JALGCL010000001.1"/>
</dbReference>
<evidence type="ECO:0000313" key="3">
    <source>
        <dbReference type="EMBL" id="MCJ0824401.1"/>
    </source>
</evidence>
<comment type="caution">
    <text evidence="3">The sequence shown here is derived from an EMBL/GenBank/DDBJ whole genome shotgun (WGS) entry which is preliminary data.</text>
</comment>
<dbReference type="SUPFAM" id="SSF141868">
    <property type="entry name" value="EAL domain-like"/>
    <property type="match status" value="1"/>
</dbReference>
<dbReference type="InterPro" id="IPR035919">
    <property type="entry name" value="EAL_sf"/>
</dbReference>
<dbReference type="PANTHER" id="PTHR33121:SF70">
    <property type="entry name" value="SIGNALING PROTEIN YKOW"/>
    <property type="match status" value="1"/>
</dbReference>